<gene>
    <name evidence="1" type="ORF">L873DRAFT_1795193</name>
</gene>
<accession>A0A3N4IY39</accession>
<evidence type="ECO:0000313" key="2">
    <source>
        <dbReference type="Proteomes" id="UP000276215"/>
    </source>
</evidence>
<evidence type="ECO:0000313" key="1">
    <source>
        <dbReference type="EMBL" id="RPA90909.1"/>
    </source>
</evidence>
<dbReference type="OrthoDB" id="2888121at2759"/>
<proteinExistence type="predicted"/>
<dbReference type="STRING" id="1336337.A0A3N4IY39"/>
<name>A0A3N4IY39_9PEZI</name>
<dbReference type="EMBL" id="ML120510">
    <property type="protein sequence ID" value="RPA90909.1"/>
    <property type="molecule type" value="Genomic_DNA"/>
</dbReference>
<dbReference type="InterPro" id="IPR049168">
    <property type="entry name" value="Glyco_hydro_134"/>
</dbReference>
<protein>
    <submittedName>
        <fullName evidence="1">Uncharacterized protein</fullName>
    </submittedName>
</protein>
<organism evidence="1 2">
    <name type="scientific">Choiromyces venosus 120613-1</name>
    <dbReference type="NCBI Taxonomy" id="1336337"/>
    <lineage>
        <taxon>Eukaryota</taxon>
        <taxon>Fungi</taxon>
        <taxon>Dikarya</taxon>
        <taxon>Ascomycota</taxon>
        <taxon>Pezizomycotina</taxon>
        <taxon>Pezizomycetes</taxon>
        <taxon>Pezizales</taxon>
        <taxon>Tuberaceae</taxon>
        <taxon>Choiromyces</taxon>
    </lineage>
</organism>
<reference evidence="1 2" key="1">
    <citation type="journal article" date="2018" name="Nat. Ecol. Evol.">
        <title>Pezizomycetes genomes reveal the molecular basis of ectomycorrhizal truffle lifestyle.</title>
        <authorList>
            <person name="Murat C."/>
            <person name="Payen T."/>
            <person name="Noel B."/>
            <person name="Kuo A."/>
            <person name="Morin E."/>
            <person name="Chen J."/>
            <person name="Kohler A."/>
            <person name="Krizsan K."/>
            <person name="Balestrini R."/>
            <person name="Da Silva C."/>
            <person name="Montanini B."/>
            <person name="Hainaut M."/>
            <person name="Levati E."/>
            <person name="Barry K.W."/>
            <person name="Belfiori B."/>
            <person name="Cichocki N."/>
            <person name="Clum A."/>
            <person name="Dockter R.B."/>
            <person name="Fauchery L."/>
            <person name="Guy J."/>
            <person name="Iotti M."/>
            <person name="Le Tacon F."/>
            <person name="Lindquist E.A."/>
            <person name="Lipzen A."/>
            <person name="Malagnac F."/>
            <person name="Mello A."/>
            <person name="Molinier V."/>
            <person name="Miyauchi S."/>
            <person name="Poulain J."/>
            <person name="Riccioni C."/>
            <person name="Rubini A."/>
            <person name="Sitrit Y."/>
            <person name="Splivallo R."/>
            <person name="Traeger S."/>
            <person name="Wang M."/>
            <person name="Zifcakova L."/>
            <person name="Wipf D."/>
            <person name="Zambonelli A."/>
            <person name="Paolocci F."/>
            <person name="Nowrousian M."/>
            <person name="Ottonello S."/>
            <person name="Baldrian P."/>
            <person name="Spatafora J.W."/>
            <person name="Henrissat B."/>
            <person name="Nagy L.G."/>
            <person name="Aury J.M."/>
            <person name="Wincker P."/>
            <person name="Grigoriev I.V."/>
            <person name="Bonfante P."/>
            <person name="Martin F.M."/>
        </authorList>
    </citation>
    <scope>NUCLEOTIDE SEQUENCE [LARGE SCALE GENOMIC DNA]</scope>
    <source>
        <strain evidence="1 2">120613-1</strain>
    </source>
</reference>
<dbReference type="Proteomes" id="UP000276215">
    <property type="component" value="Unassembled WGS sequence"/>
</dbReference>
<dbReference type="Pfam" id="PF21087">
    <property type="entry name" value="Glyco_hydro_134"/>
    <property type="match status" value="1"/>
</dbReference>
<keyword evidence="2" id="KW-1185">Reference proteome</keyword>
<dbReference type="AlphaFoldDB" id="A0A3N4IY39"/>
<sequence>MPFSGADSGMYTVSGLGSRKQAVRNAGGGTLDLAIAMLHTSKMDTSYAYAGNKFGDAANFGIFMQNWHMIRQTAPQFSGQTSSQWNNGAALNWNLELDVATRKNAYKYYGRDKWFAGHRDGETGLNDPDTDDINLYKAAISWIEEQISSNSKYLSDDTRFWVHVPAS</sequence>